<feature type="region of interest" description="Disordered" evidence="1">
    <location>
        <begin position="139"/>
        <end position="158"/>
    </location>
</feature>
<protein>
    <recommendedName>
        <fullName evidence="5">EfeO-type cupredoxin-like domain-containing protein</fullName>
    </recommendedName>
</protein>
<gene>
    <name evidence="3" type="ORF">E6K72_02265</name>
</gene>
<evidence type="ECO:0000313" key="3">
    <source>
        <dbReference type="EMBL" id="TMQ58711.1"/>
    </source>
</evidence>
<keyword evidence="2" id="KW-0732">Signal</keyword>
<evidence type="ECO:0008006" key="5">
    <source>
        <dbReference type="Google" id="ProtNLM"/>
    </source>
</evidence>
<organism evidence="3 4">
    <name type="scientific">Eiseniibacteriota bacterium</name>
    <dbReference type="NCBI Taxonomy" id="2212470"/>
    <lineage>
        <taxon>Bacteria</taxon>
        <taxon>Candidatus Eiseniibacteriota</taxon>
    </lineage>
</organism>
<sequence length="403" mass="43549">MNAVPQRPARIIAPFIGSLSLLAAVLATPCRASSYGNAVGQPAPSTVKVNLSEWKVQLTPARVPPGPVVFEVTNTGTIPHAFEVEGGGLERSTPQMQPGATVTLRLDLRAGSYETYCPVGKDSHKMLGMLNHLMVGDAKRASAKGDQRKEHEEHEKGEAYEAGHEMVMGHEMAMEHPEHDEHGDGAKSMRVAGGDPVIQILPGPFPFADSAAAVIRNRPPEQQADLNHKAQMGPYSNNVATISGDISLVAIDRGATGDSVSGVAQFTTQDGARWKLVMDRVQTKDIPFNPRFGGVIMGLFYHGASGVHTPLVPTIQSSLALWAYAHLYKNDHLVTDDAMVHVMLLSRTRRTSDWALDCWDCSNRPIEELQLQVTAAPGTPPFDAPGGFLFVNWEKSSGQRLSL</sequence>
<accession>A0A538T4Z4</accession>
<reference evidence="3 4" key="1">
    <citation type="journal article" date="2019" name="Nat. Microbiol.">
        <title>Mediterranean grassland soil C-N compound turnover is dependent on rainfall and depth, and is mediated by genomically divergent microorganisms.</title>
        <authorList>
            <person name="Diamond S."/>
            <person name="Andeer P.F."/>
            <person name="Li Z."/>
            <person name="Crits-Christoph A."/>
            <person name="Burstein D."/>
            <person name="Anantharaman K."/>
            <person name="Lane K.R."/>
            <person name="Thomas B.C."/>
            <person name="Pan C."/>
            <person name="Northen T.R."/>
            <person name="Banfield J.F."/>
        </authorList>
    </citation>
    <scope>NUCLEOTIDE SEQUENCE [LARGE SCALE GENOMIC DNA]</scope>
    <source>
        <strain evidence="3">WS_2</strain>
    </source>
</reference>
<proteinExistence type="predicted"/>
<name>A0A538T4Z4_UNCEI</name>
<dbReference type="AlphaFoldDB" id="A0A538T4Z4"/>
<evidence type="ECO:0000256" key="2">
    <source>
        <dbReference type="SAM" id="SignalP"/>
    </source>
</evidence>
<dbReference type="EMBL" id="VBOS01000070">
    <property type="protein sequence ID" value="TMQ58711.1"/>
    <property type="molecule type" value="Genomic_DNA"/>
</dbReference>
<feature type="signal peptide" evidence="2">
    <location>
        <begin position="1"/>
        <end position="23"/>
    </location>
</feature>
<comment type="caution">
    <text evidence="3">The sequence shown here is derived from an EMBL/GenBank/DDBJ whole genome shotgun (WGS) entry which is preliminary data.</text>
</comment>
<feature type="chain" id="PRO_5022115725" description="EfeO-type cupredoxin-like domain-containing protein" evidence="2">
    <location>
        <begin position="24"/>
        <end position="403"/>
    </location>
</feature>
<evidence type="ECO:0000256" key="1">
    <source>
        <dbReference type="SAM" id="MobiDB-lite"/>
    </source>
</evidence>
<dbReference type="Gene3D" id="2.60.40.420">
    <property type="entry name" value="Cupredoxins - blue copper proteins"/>
    <property type="match status" value="1"/>
</dbReference>
<dbReference type="Proteomes" id="UP000317716">
    <property type="component" value="Unassembled WGS sequence"/>
</dbReference>
<evidence type="ECO:0000313" key="4">
    <source>
        <dbReference type="Proteomes" id="UP000317716"/>
    </source>
</evidence>
<dbReference type="InterPro" id="IPR008972">
    <property type="entry name" value="Cupredoxin"/>
</dbReference>
<dbReference type="SUPFAM" id="SSF49503">
    <property type="entry name" value="Cupredoxins"/>
    <property type="match status" value="1"/>
</dbReference>